<proteinExistence type="predicted"/>
<evidence type="ECO:0000256" key="1">
    <source>
        <dbReference type="SAM" id="MobiDB-lite"/>
    </source>
</evidence>
<accession>A0ABD3N3Y5</accession>
<dbReference type="AlphaFoldDB" id="A0ABD3N3Y5"/>
<sequence length="462" mass="50901">MSMPCTTMNDEEQFYYPPNSNSPEWAKELNASGLEMTLHGQGADDDDDADVNHHHSIRMALQLHREALAIFEWNKRHSLLFDHIDQSKEYAVEMACTLSKIGNLLRRLNDFVGAAEAYKESLDNFLEGLIDGGAVLKRKLLECEYDASSRSSSSSSLSSNDTTYQTLLNSVDRTTVGATLSNHPEFRLVIQSISQIICEMHCIKFVGGQNAASSRRRRRMVQYAAREENLKNAVKSLNSIMKMTTTTSSLSALENHINDQDFDRGTNNRLLRSKSLPAATSGNESWTRQFWDKPDAERLLVPSRPRPLLRRALTSDEEYDQYQALSTMILPVEKSLLAALNRFPLPAGIVEDDMTATTATTISLSSSSITTAIEEEDVLVPPQLSGGHDDAPSPDVGSERVSKSQNPIEVDASISFPSMAFVLSMNCGSGGATTSTSPIAVDADALTHHMPEKLRVGLPLLC</sequence>
<comment type="caution">
    <text evidence="2">The sequence shown here is derived from an EMBL/GenBank/DDBJ whole genome shotgun (WGS) entry which is preliminary data.</text>
</comment>
<gene>
    <name evidence="2" type="ORF">ACHAWU_006382</name>
</gene>
<keyword evidence="3" id="KW-1185">Reference proteome</keyword>
<organism evidence="2 3">
    <name type="scientific">Discostella pseudostelligera</name>
    <dbReference type="NCBI Taxonomy" id="259834"/>
    <lineage>
        <taxon>Eukaryota</taxon>
        <taxon>Sar</taxon>
        <taxon>Stramenopiles</taxon>
        <taxon>Ochrophyta</taxon>
        <taxon>Bacillariophyta</taxon>
        <taxon>Coscinodiscophyceae</taxon>
        <taxon>Thalassiosirophycidae</taxon>
        <taxon>Stephanodiscales</taxon>
        <taxon>Stephanodiscaceae</taxon>
        <taxon>Discostella</taxon>
    </lineage>
</organism>
<dbReference type="EMBL" id="JALLBG020000035">
    <property type="protein sequence ID" value="KAL3770823.1"/>
    <property type="molecule type" value="Genomic_DNA"/>
</dbReference>
<reference evidence="2 3" key="1">
    <citation type="submission" date="2024-10" db="EMBL/GenBank/DDBJ databases">
        <title>Updated reference genomes for cyclostephanoid diatoms.</title>
        <authorList>
            <person name="Roberts W.R."/>
            <person name="Alverson A.J."/>
        </authorList>
    </citation>
    <scope>NUCLEOTIDE SEQUENCE [LARGE SCALE GENOMIC DNA]</scope>
    <source>
        <strain evidence="2 3">AJA232-27</strain>
    </source>
</reference>
<protein>
    <submittedName>
        <fullName evidence="2">Uncharacterized protein</fullName>
    </submittedName>
</protein>
<evidence type="ECO:0000313" key="2">
    <source>
        <dbReference type="EMBL" id="KAL3770823.1"/>
    </source>
</evidence>
<feature type="compositionally biased region" description="Basic and acidic residues" evidence="1">
    <location>
        <begin position="387"/>
        <end position="402"/>
    </location>
</feature>
<dbReference type="Proteomes" id="UP001530293">
    <property type="component" value="Unassembled WGS sequence"/>
</dbReference>
<evidence type="ECO:0000313" key="3">
    <source>
        <dbReference type="Proteomes" id="UP001530293"/>
    </source>
</evidence>
<name>A0ABD3N3Y5_9STRA</name>
<feature type="region of interest" description="Disordered" evidence="1">
    <location>
        <begin position="381"/>
        <end position="404"/>
    </location>
</feature>